<accession>A0A7S4RTJ0</accession>
<gene>
    <name evidence="1" type="ORF">DBRI00130_LOCUS24009</name>
</gene>
<proteinExistence type="predicted"/>
<organism evidence="1">
    <name type="scientific">Ditylum brightwellii</name>
    <dbReference type="NCBI Taxonomy" id="49249"/>
    <lineage>
        <taxon>Eukaryota</taxon>
        <taxon>Sar</taxon>
        <taxon>Stramenopiles</taxon>
        <taxon>Ochrophyta</taxon>
        <taxon>Bacillariophyta</taxon>
        <taxon>Mediophyceae</taxon>
        <taxon>Lithodesmiophycidae</taxon>
        <taxon>Lithodesmiales</taxon>
        <taxon>Lithodesmiaceae</taxon>
        <taxon>Ditylum</taxon>
    </lineage>
</organism>
<dbReference type="AlphaFoldDB" id="A0A7S4RTJ0"/>
<name>A0A7S4RTJ0_9STRA</name>
<dbReference type="EMBL" id="HBNS01030590">
    <property type="protein sequence ID" value="CAE4624552.1"/>
    <property type="molecule type" value="Transcribed_RNA"/>
</dbReference>
<evidence type="ECO:0000313" key="1">
    <source>
        <dbReference type="EMBL" id="CAE4624552.1"/>
    </source>
</evidence>
<sequence length="115" mass="12450">MKVKLLTFAFYRSPNHAQVEGVKHLRSFLRERALQSGDNGGGDDICVAGSLSEECGAKKKDSCGLCSAYSLECGVDRECIEASTCTESICDNDIANTREPLQCDPSDLSLTILNK</sequence>
<protein>
    <submittedName>
        <fullName evidence="1">Uncharacterized protein</fullName>
    </submittedName>
</protein>
<reference evidence="1" key="1">
    <citation type="submission" date="2021-01" db="EMBL/GenBank/DDBJ databases">
        <authorList>
            <person name="Corre E."/>
            <person name="Pelletier E."/>
            <person name="Niang G."/>
            <person name="Scheremetjew M."/>
            <person name="Finn R."/>
            <person name="Kale V."/>
            <person name="Holt S."/>
            <person name="Cochrane G."/>
            <person name="Meng A."/>
            <person name="Brown T."/>
            <person name="Cohen L."/>
        </authorList>
    </citation>
    <scope>NUCLEOTIDE SEQUENCE</scope>
    <source>
        <strain evidence="1">GSO104</strain>
    </source>
</reference>